<evidence type="ECO:0000313" key="7">
    <source>
        <dbReference type="EMBL" id="SAM08559.1"/>
    </source>
</evidence>
<feature type="transmembrane region" description="Helical" evidence="6">
    <location>
        <begin position="196"/>
        <end position="215"/>
    </location>
</feature>
<reference evidence="7" key="1">
    <citation type="submission" date="2016-04" db="EMBL/GenBank/DDBJ databases">
        <authorList>
            <person name="Evans L.H."/>
            <person name="Alamgir A."/>
            <person name="Owens N."/>
            <person name="Weber N.D."/>
            <person name="Virtaneva K."/>
            <person name="Barbian K."/>
            <person name="Babar A."/>
            <person name="Rosenke K."/>
        </authorList>
    </citation>
    <scope>NUCLEOTIDE SEQUENCE [LARGE SCALE GENOMIC DNA]</scope>
    <source>
        <strain evidence="7">CBS 101.48</strain>
    </source>
</reference>
<dbReference type="PANTHER" id="PTHR10924:SF6">
    <property type="entry name" value="SOLUTE CARRIER FAMILY 49 MEMBER A3"/>
    <property type="match status" value="1"/>
</dbReference>
<dbReference type="InterPro" id="IPR049680">
    <property type="entry name" value="FLVCR1-2_SLC49-like"/>
</dbReference>
<dbReference type="AlphaFoldDB" id="A0A168SKF8"/>
<dbReference type="InterPro" id="IPR011701">
    <property type="entry name" value="MFS"/>
</dbReference>
<gene>
    <name evidence="7" type="primary">ABSGL_14222.1 scaffold 14385</name>
</gene>
<dbReference type="EMBL" id="LT554895">
    <property type="protein sequence ID" value="SAM08559.1"/>
    <property type="molecule type" value="Genomic_DNA"/>
</dbReference>
<dbReference type="GO" id="GO:0022857">
    <property type="term" value="F:transmembrane transporter activity"/>
    <property type="evidence" value="ECO:0007669"/>
    <property type="project" value="InterPro"/>
</dbReference>
<feature type="transmembrane region" description="Helical" evidence="6">
    <location>
        <begin position="377"/>
        <end position="396"/>
    </location>
</feature>
<dbReference type="GO" id="GO:0016020">
    <property type="term" value="C:membrane"/>
    <property type="evidence" value="ECO:0007669"/>
    <property type="project" value="UniProtKB-SubCell"/>
</dbReference>
<dbReference type="Pfam" id="PF07690">
    <property type="entry name" value="MFS_1"/>
    <property type="match status" value="1"/>
</dbReference>
<keyword evidence="4 6" id="KW-0472">Membrane</keyword>
<feature type="transmembrane region" description="Helical" evidence="6">
    <location>
        <begin position="137"/>
        <end position="159"/>
    </location>
</feature>
<evidence type="ECO:0000256" key="3">
    <source>
        <dbReference type="ARBA" id="ARBA00022989"/>
    </source>
</evidence>
<feature type="transmembrane region" description="Helical" evidence="6">
    <location>
        <begin position="105"/>
        <end position="125"/>
    </location>
</feature>
<dbReference type="InterPro" id="IPR036259">
    <property type="entry name" value="MFS_trans_sf"/>
</dbReference>
<evidence type="ECO:0000256" key="6">
    <source>
        <dbReference type="SAM" id="Phobius"/>
    </source>
</evidence>
<evidence type="ECO:0008006" key="9">
    <source>
        <dbReference type="Google" id="ProtNLM"/>
    </source>
</evidence>
<feature type="transmembrane region" description="Helical" evidence="6">
    <location>
        <begin position="245"/>
        <end position="273"/>
    </location>
</feature>
<name>A0A168SKF8_ABSGL</name>
<evidence type="ECO:0000256" key="4">
    <source>
        <dbReference type="ARBA" id="ARBA00023136"/>
    </source>
</evidence>
<comment type="subcellular location">
    <subcellularLocation>
        <location evidence="1">Membrane</location>
        <topology evidence="1">Multi-pass membrane protein</topology>
    </subcellularLocation>
</comment>
<feature type="transmembrane region" description="Helical" evidence="6">
    <location>
        <begin position="337"/>
        <end position="357"/>
    </location>
</feature>
<accession>A0A168SKF8</accession>
<dbReference type="Proteomes" id="UP000078561">
    <property type="component" value="Unassembled WGS sequence"/>
</dbReference>
<keyword evidence="3 6" id="KW-1133">Transmembrane helix</keyword>
<evidence type="ECO:0000256" key="1">
    <source>
        <dbReference type="ARBA" id="ARBA00004141"/>
    </source>
</evidence>
<dbReference type="PANTHER" id="PTHR10924">
    <property type="entry name" value="MAJOR FACILITATOR SUPERFAMILY PROTEIN-RELATED"/>
    <property type="match status" value="1"/>
</dbReference>
<evidence type="ECO:0000256" key="5">
    <source>
        <dbReference type="SAM" id="MobiDB-lite"/>
    </source>
</evidence>
<feature type="transmembrane region" description="Helical" evidence="6">
    <location>
        <begin position="76"/>
        <end position="96"/>
    </location>
</feature>
<dbReference type="Gene3D" id="1.20.1250.20">
    <property type="entry name" value="MFS general substrate transporter like domains"/>
    <property type="match status" value="2"/>
</dbReference>
<dbReference type="InParanoid" id="A0A168SKF8"/>
<dbReference type="SUPFAM" id="SSF103473">
    <property type="entry name" value="MFS general substrate transporter"/>
    <property type="match status" value="1"/>
</dbReference>
<protein>
    <recommendedName>
        <fullName evidence="9">Major facilitator superfamily (MFS) profile domain-containing protein</fullName>
    </recommendedName>
</protein>
<keyword evidence="2 6" id="KW-0812">Transmembrane</keyword>
<feature type="compositionally biased region" description="Basic and acidic residues" evidence="5">
    <location>
        <begin position="7"/>
        <end position="16"/>
    </location>
</feature>
<evidence type="ECO:0000313" key="8">
    <source>
        <dbReference type="Proteomes" id="UP000078561"/>
    </source>
</evidence>
<feature type="region of interest" description="Disordered" evidence="5">
    <location>
        <begin position="1"/>
        <end position="24"/>
    </location>
</feature>
<feature type="transmembrane region" description="Helical" evidence="6">
    <location>
        <begin position="166"/>
        <end position="184"/>
    </location>
</feature>
<feature type="transmembrane region" description="Helical" evidence="6">
    <location>
        <begin position="35"/>
        <end position="56"/>
    </location>
</feature>
<dbReference type="OMA" id="CAYPFIM"/>
<keyword evidence="8" id="KW-1185">Reference proteome</keyword>
<proteinExistence type="predicted"/>
<organism evidence="7">
    <name type="scientific">Absidia glauca</name>
    <name type="common">Pin mould</name>
    <dbReference type="NCBI Taxonomy" id="4829"/>
    <lineage>
        <taxon>Eukaryota</taxon>
        <taxon>Fungi</taxon>
        <taxon>Fungi incertae sedis</taxon>
        <taxon>Mucoromycota</taxon>
        <taxon>Mucoromycotina</taxon>
        <taxon>Mucoromycetes</taxon>
        <taxon>Mucorales</taxon>
        <taxon>Cunninghamellaceae</taxon>
        <taxon>Absidia</taxon>
    </lineage>
</organism>
<sequence length="453" mass="49925">MLFFKKKSLEEEKKTQQQDQRIPQQPDELKTYPQAWIALAILLLLRIATSVFQFTYSVIPNVAAEAFQVSLTAITWLSNLQGLVYVFMSFFTGWIYEKLGVKRSLILSGFFCIIGSGIRMLAIHLDPPSFALTMTGQIIGSIAAPLALNIMSLFASIWFTENLRATAGMFVASNYGAILVMFMVPNVTKSTHDIPMTLSIVGGIALAAFVLLLFMPAQPPKPPSLVSQQPRPSFRQGLSLLAKNYHFWVVFLIQGINVGISIAFGTIFTQIIAPYGYTDAQAGQINAIGFFAGTIGCAISGFVLDLTKQHRFLLKATPPLIFFSNLGFYLLMKRDSFLMILYLTIMNQFVVSFLVPVSMETGCETAYPVSEATTSSFLWQGAQIFGFIIMAVMDGLRDPTGDPANNMQRALLLLTILTGLMMVLAFMFNGAMARSDAIARRTVDSPNLPPEDA</sequence>
<feature type="transmembrane region" description="Helical" evidence="6">
    <location>
        <begin position="312"/>
        <end position="331"/>
    </location>
</feature>
<feature type="transmembrane region" description="Helical" evidence="6">
    <location>
        <begin position="285"/>
        <end position="305"/>
    </location>
</feature>
<feature type="transmembrane region" description="Helical" evidence="6">
    <location>
        <begin position="411"/>
        <end position="431"/>
    </location>
</feature>
<evidence type="ECO:0000256" key="2">
    <source>
        <dbReference type="ARBA" id="ARBA00022692"/>
    </source>
</evidence>
<dbReference type="OrthoDB" id="422206at2759"/>